<evidence type="ECO:0000313" key="6">
    <source>
        <dbReference type="Proteomes" id="UP001151699"/>
    </source>
</evidence>
<dbReference type="PANTHER" id="PTHR46165:SF2">
    <property type="entry name" value="SET AND MYND DOMAIN-CONTAINING PROTEIN 4"/>
    <property type="match status" value="1"/>
</dbReference>
<dbReference type="GO" id="GO:0042826">
    <property type="term" value="F:histone deacetylase binding"/>
    <property type="evidence" value="ECO:0007669"/>
    <property type="project" value="TreeGrafter"/>
</dbReference>
<evidence type="ECO:0000256" key="3">
    <source>
        <dbReference type="ARBA" id="ARBA00022691"/>
    </source>
</evidence>
<organism evidence="5 6">
    <name type="scientific">Pseudolycoriella hygida</name>
    <dbReference type="NCBI Taxonomy" id="35572"/>
    <lineage>
        <taxon>Eukaryota</taxon>
        <taxon>Metazoa</taxon>
        <taxon>Ecdysozoa</taxon>
        <taxon>Arthropoda</taxon>
        <taxon>Hexapoda</taxon>
        <taxon>Insecta</taxon>
        <taxon>Pterygota</taxon>
        <taxon>Neoptera</taxon>
        <taxon>Endopterygota</taxon>
        <taxon>Diptera</taxon>
        <taxon>Nematocera</taxon>
        <taxon>Sciaroidea</taxon>
        <taxon>Sciaridae</taxon>
        <taxon>Pseudolycoriella</taxon>
    </lineage>
</organism>
<comment type="caution">
    <text evidence="5">The sequence shown here is derived from an EMBL/GenBank/DDBJ whole genome shotgun (WGS) entry which is preliminary data.</text>
</comment>
<dbReference type="GO" id="GO:0008168">
    <property type="term" value="F:methyltransferase activity"/>
    <property type="evidence" value="ECO:0007669"/>
    <property type="project" value="UniProtKB-KW"/>
</dbReference>
<dbReference type="OrthoDB" id="62495at2759"/>
<keyword evidence="1" id="KW-0489">Methyltransferase</keyword>
<dbReference type="GO" id="GO:0005634">
    <property type="term" value="C:nucleus"/>
    <property type="evidence" value="ECO:0007669"/>
    <property type="project" value="TreeGrafter"/>
</dbReference>
<keyword evidence="3" id="KW-0949">S-adenosyl-L-methionine</keyword>
<feature type="compositionally biased region" description="Basic and acidic residues" evidence="4">
    <location>
        <begin position="185"/>
        <end position="197"/>
    </location>
</feature>
<dbReference type="SUPFAM" id="SSF48452">
    <property type="entry name" value="TPR-like"/>
    <property type="match status" value="1"/>
</dbReference>
<evidence type="ECO:0000256" key="1">
    <source>
        <dbReference type="ARBA" id="ARBA00022603"/>
    </source>
</evidence>
<dbReference type="AlphaFoldDB" id="A0A9Q0N9J4"/>
<keyword evidence="6" id="KW-1185">Reference proteome</keyword>
<gene>
    <name evidence="5" type="ORF">Bhyg_01380</name>
</gene>
<dbReference type="PANTHER" id="PTHR46165">
    <property type="entry name" value="SET AND MYND DOMAIN-CONTAINING PROTEIN 4"/>
    <property type="match status" value="1"/>
</dbReference>
<dbReference type="GO" id="GO:0005737">
    <property type="term" value="C:cytoplasm"/>
    <property type="evidence" value="ECO:0007669"/>
    <property type="project" value="TreeGrafter"/>
</dbReference>
<dbReference type="InterPro" id="IPR052097">
    <property type="entry name" value="SET-MYND_domain_protein"/>
</dbReference>
<feature type="region of interest" description="Disordered" evidence="4">
    <location>
        <begin position="174"/>
        <end position="197"/>
    </location>
</feature>
<dbReference type="InterPro" id="IPR011990">
    <property type="entry name" value="TPR-like_helical_dom_sf"/>
</dbReference>
<evidence type="ECO:0000256" key="4">
    <source>
        <dbReference type="SAM" id="MobiDB-lite"/>
    </source>
</evidence>
<dbReference type="Proteomes" id="UP001151699">
    <property type="component" value="Chromosome A"/>
</dbReference>
<protein>
    <submittedName>
        <fullName evidence="5">Uncharacterized protein</fullName>
    </submittedName>
</protein>
<dbReference type="Gene3D" id="1.25.40.10">
    <property type="entry name" value="Tetratricopeptide repeat domain"/>
    <property type="match status" value="1"/>
</dbReference>
<evidence type="ECO:0000256" key="2">
    <source>
        <dbReference type="ARBA" id="ARBA00022679"/>
    </source>
</evidence>
<reference evidence="5" key="1">
    <citation type="submission" date="2022-07" db="EMBL/GenBank/DDBJ databases">
        <authorList>
            <person name="Trinca V."/>
            <person name="Uliana J.V.C."/>
            <person name="Torres T.T."/>
            <person name="Ward R.J."/>
            <person name="Monesi N."/>
        </authorList>
    </citation>
    <scope>NUCLEOTIDE SEQUENCE</scope>
    <source>
        <strain evidence="5">HSMRA1968</strain>
        <tissue evidence="5">Whole embryos</tissue>
    </source>
</reference>
<accession>A0A9Q0N9J4</accession>
<name>A0A9Q0N9J4_9DIPT</name>
<sequence>MIRSGKYFDVSAFRFSGVFSTMDFVNKNPAFSDDLRRWLSMLNELNPERDRSTDLAKHFRALGNELFDEPDEPYDIAADYYTKAIYSAPKGSEELALAHANRAACCYHDCEMALKMNYPMNKRGKLLLLKFYLAENVHQREVTLREIEDLVEQKLVSDEQMKLPKLRELLKDMQNGAAESTVQRPMEDTFESKQMIE</sequence>
<proteinExistence type="predicted"/>
<dbReference type="EMBL" id="WJQU01000001">
    <property type="protein sequence ID" value="KAJ6646169.1"/>
    <property type="molecule type" value="Genomic_DNA"/>
</dbReference>
<keyword evidence="2" id="KW-0808">Transferase</keyword>
<dbReference type="GO" id="GO:0032259">
    <property type="term" value="P:methylation"/>
    <property type="evidence" value="ECO:0007669"/>
    <property type="project" value="UniProtKB-KW"/>
</dbReference>
<evidence type="ECO:0000313" key="5">
    <source>
        <dbReference type="EMBL" id="KAJ6646169.1"/>
    </source>
</evidence>